<dbReference type="Proteomes" id="UP000541154">
    <property type="component" value="Unassembled WGS sequence"/>
</dbReference>
<dbReference type="PANTHER" id="PTHR38794">
    <property type="entry name" value="INTEGRAL MEMBRANE PROTEIN"/>
    <property type="match status" value="1"/>
</dbReference>
<dbReference type="PANTHER" id="PTHR38794:SF3">
    <property type="entry name" value="INTEGRAL MEMBRANE PROTEIN"/>
    <property type="match status" value="1"/>
</dbReference>
<evidence type="ECO:0000256" key="1">
    <source>
        <dbReference type="SAM" id="Phobius"/>
    </source>
</evidence>
<feature type="transmembrane region" description="Helical" evidence="1">
    <location>
        <begin position="82"/>
        <end position="102"/>
    </location>
</feature>
<evidence type="ECO:0000313" key="2">
    <source>
        <dbReference type="EMBL" id="KAF5865961.1"/>
    </source>
</evidence>
<sequence length="123" mass="13528">MKQDELLPLLAVTTVDNLDPILTIVAFIFLFCTLIIVLAKMVIIAVARSILVQFAVNYGLGELVASRAPVDIDRYDQFTHTAQLLHVLVIALSQVSVARLLYHLAPRRQVRQASNAMTTAVSA</sequence>
<keyword evidence="3" id="KW-1185">Reference proteome</keyword>
<dbReference type="EMBL" id="SPNV01000013">
    <property type="protein sequence ID" value="KAF5865961.1"/>
    <property type="molecule type" value="Genomic_DNA"/>
</dbReference>
<protein>
    <submittedName>
        <fullName evidence="2">Uncharacterized protein</fullName>
    </submittedName>
</protein>
<reference evidence="2 3" key="1">
    <citation type="submission" date="2019-04" db="EMBL/GenBank/DDBJ databases">
        <title>Aspergillus burnettii sp. nov., novel species from soil in southeast Queensland.</title>
        <authorList>
            <person name="Gilchrist C.L.M."/>
            <person name="Pitt J.I."/>
            <person name="Lange L."/>
            <person name="Lacey H.J."/>
            <person name="Vuong D."/>
            <person name="Midgley D.J."/>
            <person name="Greenfield P."/>
            <person name="Bradbury M."/>
            <person name="Lacey E."/>
            <person name="Busk P.K."/>
            <person name="Pilgaard B."/>
            <person name="Chooi Y.H."/>
            <person name="Piggott A.M."/>
        </authorList>
    </citation>
    <scope>NUCLEOTIDE SEQUENCE [LARGE SCALE GENOMIC DNA]</scope>
    <source>
        <strain evidence="2 3">FRR 5400</strain>
    </source>
</reference>
<organism evidence="2 3">
    <name type="scientific">Petromyces alliaceus</name>
    <name type="common">Aspergillus alliaceus</name>
    <dbReference type="NCBI Taxonomy" id="209559"/>
    <lineage>
        <taxon>Eukaryota</taxon>
        <taxon>Fungi</taxon>
        <taxon>Dikarya</taxon>
        <taxon>Ascomycota</taxon>
        <taxon>Pezizomycotina</taxon>
        <taxon>Eurotiomycetes</taxon>
        <taxon>Eurotiomycetidae</taxon>
        <taxon>Eurotiales</taxon>
        <taxon>Aspergillaceae</taxon>
        <taxon>Aspergillus</taxon>
        <taxon>Aspergillus subgen. Circumdati</taxon>
    </lineage>
</organism>
<keyword evidence="1" id="KW-1133">Transmembrane helix</keyword>
<comment type="caution">
    <text evidence="2">The sequence shown here is derived from an EMBL/GenBank/DDBJ whole genome shotgun (WGS) entry which is preliminary data.</text>
</comment>
<proteinExistence type="predicted"/>
<feature type="transmembrane region" description="Helical" evidence="1">
    <location>
        <begin position="20"/>
        <end position="43"/>
    </location>
</feature>
<keyword evidence="1" id="KW-0812">Transmembrane</keyword>
<evidence type="ECO:0000313" key="3">
    <source>
        <dbReference type="Proteomes" id="UP000541154"/>
    </source>
</evidence>
<feature type="transmembrane region" description="Helical" evidence="1">
    <location>
        <begin position="50"/>
        <end position="70"/>
    </location>
</feature>
<name>A0A8H6ACB8_PETAA</name>
<keyword evidence="1" id="KW-0472">Membrane</keyword>
<gene>
    <name evidence="2" type="ORF">ETB97_001537</name>
</gene>
<dbReference type="AlphaFoldDB" id="A0A8H6ACB8"/>
<accession>A0A8H6ACB8</accession>